<feature type="compositionally biased region" description="Polar residues" evidence="1">
    <location>
        <begin position="303"/>
        <end position="316"/>
    </location>
</feature>
<dbReference type="EMBL" id="JAPEVG010000469">
    <property type="protein sequence ID" value="KAJ8462390.1"/>
    <property type="molecule type" value="Genomic_DNA"/>
</dbReference>
<feature type="compositionally biased region" description="Low complexity" evidence="1">
    <location>
        <begin position="88"/>
        <end position="107"/>
    </location>
</feature>
<evidence type="ECO:0000313" key="2">
    <source>
        <dbReference type="EMBL" id="KAJ8462390.1"/>
    </source>
</evidence>
<protein>
    <submittedName>
        <fullName evidence="2">Uncharacterized protein</fullName>
    </submittedName>
</protein>
<feature type="compositionally biased region" description="Low complexity" evidence="1">
    <location>
        <begin position="198"/>
        <end position="233"/>
    </location>
</feature>
<sequence length="531" mass="56536">MSTRYDLPRPAGHLPPLDDGRLHMTSKPSSYRSRAAAAAQSQSQMEQRSTGPAWRVPVASTSLPQTSWLSDVAEFSPLPPLQNFLGVSAPGADSLLSSGSLSDSGSPTRSPHRARSREYLPSSSSSMSVSMSAQPSGSGSPSRYSPVPPPGRTLHTSRSFSATSPLKSPAFSERDASGHLDFKRLMSKPAKSASSMVSLPSDSERSASASASSSRFPSSRRPSVSVSASASIPHLPLSRSANPSREKMSLHVNTSGLRSTPSSAAATTASHQTQRPSPERRPGTSDGQSAKLPRNVLRRRPSSRSNPGTPTANSFQVPKADPPPVRSAPANQKARPDYPTRSSSTRPSTSPAKRAATLPRKMSLSTPPRGEQFPAGLTPAGAVALAYKQQEQRREELAETASFNDAYKPSSASPKDPAALPMRHLDVDIPADEAEDEGGEPYYTVFGSSSGRVVAVGSPNDDDWHFGGWETRASVATGHKAGSRSLSRKVSGSFKRVAESMKREKEVRDPLARTRGLDDWKPAPPNLSLWT</sequence>
<feature type="region of interest" description="Disordered" evidence="1">
    <location>
        <begin position="388"/>
        <end position="420"/>
    </location>
</feature>
<reference evidence="2" key="1">
    <citation type="submission" date="2022-11" db="EMBL/GenBank/DDBJ databases">
        <title>Genome Sequence of Cubamyces cubensis.</title>
        <authorList>
            <person name="Buettner E."/>
        </authorList>
    </citation>
    <scope>NUCLEOTIDE SEQUENCE</scope>
    <source>
        <strain evidence="2">MPL-01</strain>
    </source>
</reference>
<feature type="compositionally biased region" description="Low complexity" evidence="1">
    <location>
        <begin position="122"/>
        <end position="145"/>
    </location>
</feature>
<name>A0AAD7X8D7_9APHY</name>
<keyword evidence="3" id="KW-1185">Reference proteome</keyword>
<feature type="compositionally biased region" description="Low complexity" evidence="1">
    <location>
        <begin position="259"/>
        <end position="270"/>
    </location>
</feature>
<dbReference type="Proteomes" id="UP001215151">
    <property type="component" value="Unassembled WGS sequence"/>
</dbReference>
<feature type="region of interest" description="Disordered" evidence="1">
    <location>
        <begin position="476"/>
        <end position="531"/>
    </location>
</feature>
<gene>
    <name evidence="2" type="ORF">ONZ51_g10926</name>
</gene>
<proteinExistence type="predicted"/>
<evidence type="ECO:0000313" key="3">
    <source>
        <dbReference type="Proteomes" id="UP001215151"/>
    </source>
</evidence>
<feature type="compositionally biased region" description="Polar residues" evidence="1">
    <location>
        <begin position="154"/>
        <end position="166"/>
    </location>
</feature>
<dbReference type="AlphaFoldDB" id="A0AAD7X8D7"/>
<feature type="compositionally biased region" description="Basic and acidic residues" evidence="1">
    <location>
        <begin position="496"/>
        <end position="521"/>
    </location>
</feature>
<comment type="caution">
    <text evidence="2">The sequence shown here is derived from an EMBL/GenBank/DDBJ whole genome shotgun (WGS) entry which is preliminary data.</text>
</comment>
<feature type="compositionally biased region" description="Low complexity" evidence="1">
    <location>
        <begin position="339"/>
        <end position="351"/>
    </location>
</feature>
<feature type="compositionally biased region" description="Basic and acidic residues" evidence="1">
    <location>
        <begin position="172"/>
        <end position="184"/>
    </location>
</feature>
<feature type="compositionally biased region" description="Low complexity" evidence="1">
    <location>
        <begin position="29"/>
        <end position="49"/>
    </location>
</feature>
<accession>A0AAD7X8D7</accession>
<feature type="region of interest" description="Disordered" evidence="1">
    <location>
        <begin position="1"/>
        <end position="58"/>
    </location>
</feature>
<evidence type="ECO:0000256" key="1">
    <source>
        <dbReference type="SAM" id="MobiDB-lite"/>
    </source>
</evidence>
<feature type="region of interest" description="Disordered" evidence="1">
    <location>
        <begin position="80"/>
        <end position="376"/>
    </location>
</feature>
<organism evidence="2 3">
    <name type="scientific">Trametes cubensis</name>
    <dbReference type="NCBI Taxonomy" id="1111947"/>
    <lineage>
        <taxon>Eukaryota</taxon>
        <taxon>Fungi</taxon>
        <taxon>Dikarya</taxon>
        <taxon>Basidiomycota</taxon>
        <taxon>Agaricomycotina</taxon>
        <taxon>Agaricomycetes</taxon>
        <taxon>Polyporales</taxon>
        <taxon>Polyporaceae</taxon>
        <taxon>Trametes</taxon>
    </lineage>
</organism>